<evidence type="ECO:0008006" key="3">
    <source>
        <dbReference type="Google" id="ProtNLM"/>
    </source>
</evidence>
<comment type="caution">
    <text evidence="1">The sequence shown here is derived from an EMBL/GenBank/DDBJ whole genome shotgun (WGS) entry which is preliminary data.</text>
</comment>
<evidence type="ECO:0000313" key="2">
    <source>
        <dbReference type="Proteomes" id="UP001362999"/>
    </source>
</evidence>
<dbReference type="PANTHER" id="PTHR46177">
    <property type="entry name" value="INTEGRASE CATALYTIC DOMAIN-CONTAINING PROTEIN"/>
    <property type="match status" value="1"/>
</dbReference>
<name>A0AAW0E384_9AGAR</name>
<feature type="non-terminal residue" evidence="1">
    <location>
        <position position="289"/>
    </location>
</feature>
<dbReference type="EMBL" id="JAWWNJ010000003">
    <property type="protein sequence ID" value="KAK7059378.1"/>
    <property type="molecule type" value="Genomic_DNA"/>
</dbReference>
<accession>A0AAW0E384</accession>
<gene>
    <name evidence="1" type="ORF">R3P38DRAFT_2363934</name>
</gene>
<reference evidence="1 2" key="1">
    <citation type="journal article" date="2024" name="J Genomics">
        <title>Draft genome sequencing and assembly of Favolaschia claudopus CIRM-BRFM 2984 isolated from oak limbs.</title>
        <authorList>
            <person name="Navarro D."/>
            <person name="Drula E."/>
            <person name="Chaduli D."/>
            <person name="Cazenave R."/>
            <person name="Ahrendt S."/>
            <person name="Wang J."/>
            <person name="Lipzen A."/>
            <person name="Daum C."/>
            <person name="Barry K."/>
            <person name="Grigoriev I.V."/>
            <person name="Favel A."/>
            <person name="Rosso M.N."/>
            <person name="Martin F."/>
        </authorList>
    </citation>
    <scope>NUCLEOTIDE SEQUENCE [LARGE SCALE GENOMIC DNA]</scope>
    <source>
        <strain evidence="1 2">CIRM-BRFM 2984</strain>
    </source>
</reference>
<evidence type="ECO:0000313" key="1">
    <source>
        <dbReference type="EMBL" id="KAK7059378.1"/>
    </source>
</evidence>
<dbReference type="AlphaFoldDB" id="A0AAW0E384"/>
<protein>
    <recommendedName>
        <fullName evidence="3">Integrase</fullName>
    </recommendedName>
</protein>
<dbReference type="PANTHER" id="PTHR46177:SF1">
    <property type="entry name" value="INTEGRASE CATALYTIC DOMAIN-CONTAINING PROTEIN"/>
    <property type="match status" value="1"/>
</dbReference>
<sequence>VVNPTGVNGVNNGVFPPDEELREILHEFQRRSLSHIHRIRYLEEHHGIKIGSFTAKLKQLNNKFNVPSVRKFNAVEEATAAIAEIVFRDVNQGQGPDTVKKIAALRLNLIIPRDFVRTTMHALFGQGPSDLRRPGRKNRKKRGALDAIGIFQEIHVDGHEKLGEKALRMGDGIGIDIYGMRDHVGKILWLVVVPNSRLSDTIGHVFLDMVSKYKAISIQVTFDGGSELGWLASFQTTLREEFAPKLSATQWKPAVAVKSTSNISIESTWSYDRQFNGRSLREILEEGRI</sequence>
<proteinExistence type="predicted"/>
<organism evidence="1 2">
    <name type="scientific">Favolaschia claudopus</name>
    <dbReference type="NCBI Taxonomy" id="2862362"/>
    <lineage>
        <taxon>Eukaryota</taxon>
        <taxon>Fungi</taxon>
        <taxon>Dikarya</taxon>
        <taxon>Basidiomycota</taxon>
        <taxon>Agaricomycotina</taxon>
        <taxon>Agaricomycetes</taxon>
        <taxon>Agaricomycetidae</taxon>
        <taxon>Agaricales</taxon>
        <taxon>Marasmiineae</taxon>
        <taxon>Mycenaceae</taxon>
        <taxon>Favolaschia</taxon>
    </lineage>
</organism>
<feature type="non-terminal residue" evidence="1">
    <location>
        <position position="1"/>
    </location>
</feature>
<dbReference type="Proteomes" id="UP001362999">
    <property type="component" value="Unassembled WGS sequence"/>
</dbReference>
<keyword evidence="2" id="KW-1185">Reference proteome</keyword>